<name>A0A7J6VNS4_THATH</name>
<comment type="caution">
    <text evidence="4">The sequence shown here is derived from an EMBL/GenBank/DDBJ whole genome shotgun (WGS) entry which is preliminary data.</text>
</comment>
<accession>A0A7J6VNS4</accession>
<keyword evidence="5" id="KW-1185">Reference proteome</keyword>
<evidence type="ECO:0000256" key="1">
    <source>
        <dbReference type="PROSITE-ProRule" id="PRU00047"/>
    </source>
</evidence>
<keyword evidence="1" id="KW-0862">Zinc</keyword>
<proteinExistence type="predicted"/>
<reference evidence="4 5" key="1">
    <citation type="submission" date="2020-06" db="EMBL/GenBank/DDBJ databases">
        <title>Transcriptomic and genomic resources for Thalictrum thalictroides and T. hernandezii: Facilitating candidate gene discovery in an emerging model plant lineage.</title>
        <authorList>
            <person name="Arias T."/>
            <person name="Riano-Pachon D.M."/>
            <person name="Di Stilio V.S."/>
        </authorList>
    </citation>
    <scope>NUCLEOTIDE SEQUENCE [LARGE SCALE GENOMIC DNA]</scope>
    <source>
        <strain evidence="5">cv. WT478/WT964</strain>
        <tissue evidence="4">Leaves</tissue>
    </source>
</reference>
<dbReference type="Gene3D" id="4.10.60.10">
    <property type="entry name" value="Zinc finger, CCHC-type"/>
    <property type="match status" value="1"/>
</dbReference>
<sequence>MSNLKQRSDEDVRSFAGRTEKCFHELVGALTVGLEPGTAAAVAASYKTGALTAFVNGTRHEIRALLKARDVPSLEKAISIAVEEEQDLQHINRRFNTNKNYGKNNANKKNIKCNKCSKMGHYANECRSNTGTSYSTNFRNPISSRDDKTSVVKHEYQGQ</sequence>
<evidence type="ECO:0000259" key="3">
    <source>
        <dbReference type="PROSITE" id="PS50158"/>
    </source>
</evidence>
<dbReference type="Pfam" id="PF00098">
    <property type="entry name" value="zf-CCHC"/>
    <property type="match status" value="1"/>
</dbReference>
<feature type="region of interest" description="Disordered" evidence="2">
    <location>
        <begin position="133"/>
        <end position="159"/>
    </location>
</feature>
<dbReference type="PROSITE" id="PS50158">
    <property type="entry name" value="ZF_CCHC"/>
    <property type="match status" value="1"/>
</dbReference>
<organism evidence="4 5">
    <name type="scientific">Thalictrum thalictroides</name>
    <name type="common">Rue-anemone</name>
    <name type="synonym">Anemone thalictroides</name>
    <dbReference type="NCBI Taxonomy" id="46969"/>
    <lineage>
        <taxon>Eukaryota</taxon>
        <taxon>Viridiplantae</taxon>
        <taxon>Streptophyta</taxon>
        <taxon>Embryophyta</taxon>
        <taxon>Tracheophyta</taxon>
        <taxon>Spermatophyta</taxon>
        <taxon>Magnoliopsida</taxon>
        <taxon>Ranunculales</taxon>
        <taxon>Ranunculaceae</taxon>
        <taxon>Thalictroideae</taxon>
        <taxon>Thalictrum</taxon>
    </lineage>
</organism>
<dbReference type="AlphaFoldDB" id="A0A7J6VNS4"/>
<keyword evidence="1" id="KW-0479">Metal-binding</keyword>
<evidence type="ECO:0000313" key="4">
    <source>
        <dbReference type="EMBL" id="KAF5186397.1"/>
    </source>
</evidence>
<evidence type="ECO:0000313" key="5">
    <source>
        <dbReference type="Proteomes" id="UP000554482"/>
    </source>
</evidence>
<dbReference type="GO" id="GO:0003676">
    <property type="term" value="F:nucleic acid binding"/>
    <property type="evidence" value="ECO:0007669"/>
    <property type="project" value="InterPro"/>
</dbReference>
<dbReference type="InterPro" id="IPR036875">
    <property type="entry name" value="Znf_CCHC_sf"/>
</dbReference>
<feature type="compositionally biased region" description="Polar residues" evidence="2">
    <location>
        <begin position="133"/>
        <end position="143"/>
    </location>
</feature>
<keyword evidence="1" id="KW-0863">Zinc-finger</keyword>
<dbReference type="OrthoDB" id="6775742at2759"/>
<dbReference type="EMBL" id="JABWDY010029356">
    <property type="protein sequence ID" value="KAF5186397.1"/>
    <property type="molecule type" value="Genomic_DNA"/>
</dbReference>
<protein>
    <submittedName>
        <fullName evidence="4">Retrovirus-related pol polyprotein</fullName>
    </submittedName>
</protein>
<dbReference type="Proteomes" id="UP000554482">
    <property type="component" value="Unassembled WGS sequence"/>
</dbReference>
<gene>
    <name evidence="4" type="ORF">FRX31_024016</name>
</gene>
<dbReference type="InterPro" id="IPR001878">
    <property type="entry name" value="Znf_CCHC"/>
</dbReference>
<evidence type="ECO:0000256" key="2">
    <source>
        <dbReference type="SAM" id="MobiDB-lite"/>
    </source>
</evidence>
<dbReference type="GO" id="GO:0008270">
    <property type="term" value="F:zinc ion binding"/>
    <property type="evidence" value="ECO:0007669"/>
    <property type="project" value="UniProtKB-KW"/>
</dbReference>
<dbReference type="SMART" id="SM00343">
    <property type="entry name" value="ZnF_C2HC"/>
    <property type="match status" value="1"/>
</dbReference>
<feature type="compositionally biased region" description="Basic and acidic residues" evidence="2">
    <location>
        <begin position="144"/>
        <end position="159"/>
    </location>
</feature>
<dbReference type="SUPFAM" id="SSF57756">
    <property type="entry name" value="Retrovirus zinc finger-like domains"/>
    <property type="match status" value="1"/>
</dbReference>
<feature type="non-terminal residue" evidence="4">
    <location>
        <position position="159"/>
    </location>
</feature>
<feature type="domain" description="CCHC-type" evidence="3">
    <location>
        <begin position="112"/>
        <end position="128"/>
    </location>
</feature>